<dbReference type="InterPro" id="IPR013830">
    <property type="entry name" value="SGNH_hydro"/>
</dbReference>
<dbReference type="RefSeq" id="WP_216925014.1">
    <property type="nucleotide sequence ID" value="NZ_JAHOPC010000006.1"/>
</dbReference>
<evidence type="ECO:0000313" key="4">
    <source>
        <dbReference type="Proteomes" id="UP000824166"/>
    </source>
</evidence>
<evidence type="ECO:0000313" key="3">
    <source>
        <dbReference type="EMBL" id="MBU8866848.1"/>
    </source>
</evidence>
<evidence type="ECO:0000259" key="2">
    <source>
        <dbReference type="Pfam" id="PF13472"/>
    </source>
</evidence>
<organism evidence="3 4">
    <name type="scientific">Paenarthrobacter aromaticivorans</name>
    <dbReference type="NCBI Taxonomy" id="2849150"/>
    <lineage>
        <taxon>Bacteria</taxon>
        <taxon>Bacillati</taxon>
        <taxon>Actinomycetota</taxon>
        <taxon>Actinomycetes</taxon>
        <taxon>Micrococcales</taxon>
        <taxon>Micrococcaceae</taxon>
        <taxon>Paenarthrobacter</taxon>
    </lineage>
</organism>
<protein>
    <recommendedName>
        <fullName evidence="2">SGNH hydrolase-type esterase domain-containing protein</fullName>
    </recommendedName>
</protein>
<dbReference type="InterPro" id="IPR013207">
    <property type="entry name" value="LGFP"/>
</dbReference>
<dbReference type="CDD" id="cd00229">
    <property type="entry name" value="SGNH_hydrolase"/>
    <property type="match status" value="1"/>
</dbReference>
<dbReference type="Proteomes" id="UP000824166">
    <property type="component" value="Unassembled WGS sequence"/>
</dbReference>
<dbReference type="EMBL" id="JAHOPC010000006">
    <property type="protein sequence ID" value="MBU8866848.1"/>
    <property type="molecule type" value="Genomic_DNA"/>
</dbReference>
<accession>A0ABS6I543</accession>
<feature type="chain" id="PRO_5045521728" description="SGNH hydrolase-type esterase domain-containing protein" evidence="1">
    <location>
        <begin position="29"/>
        <end position="604"/>
    </location>
</feature>
<proteinExistence type="predicted"/>
<comment type="caution">
    <text evidence="3">The sequence shown here is derived from an EMBL/GenBank/DDBJ whole genome shotgun (WGS) entry which is preliminary data.</text>
</comment>
<feature type="signal peptide" evidence="1">
    <location>
        <begin position="1"/>
        <end position="28"/>
    </location>
</feature>
<reference evidence="3 4" key="1">
    <citation type="submission" date="2021-06" db="EMBL/GenBank/DDBJ databases">
        <authorList>
            <person name="Jeong J.W."/>
        </authorList>
    </citation>
    <scope>NUCLEOTIDE SEQUENCE [LARGE SCALE GENOMIC DNA]</scope>
    <source>
        <strain evidence="3 4">MMS21-TAE1-1</strain>
    </source>
</reference>
<sequence>MKKSKIAGSVAALLLVLGQLGTSVPVQAVPSASIQLETSTPPVTGAIGQLYSTSTWARSVLIRPTAAEECSSTGCVQRFLGGDIAWSARTGARVVVNGPVRNAWWEADGPAGYHGYPTTDTVSGLRNGGSKQLFERGAISYSAATGAQRTTGSIHLAWGRAGFETGFLGYPAGSERTGLPDGGASQLFEHGFIVWSPATGAHPSMGAIRERWRQSGLESGEFGYPTSDEATGLRNGGSAQQYQHGTIIWSSATAAHALTGAIRSYWSATGGQNGALGYPVSEEYRQNDFVYQLFQGGTVYWSAATGAHSTTYGDVHNRYVSLGGAAGQLGLPLTDKLPRAGGLVQQFVNGWLVWGPATGARIVGHPTYKVWSINPGEFGWPVRDTWSDARGSHVAFQKLETIWNDSTQELYSAEAVDASTVVFLGDSQLDLDSWGEQGARAAGYTRQVVRSIGGIGYVSGSPAVGGNSATDAVLLDRILLPQGSPGLVVVTLGGNDARIFATDAAILSQANRLWDELRRKYPRSTILVTGVLSRYDASHFQRRWVDGLLTREAAVRGWPRISMAGTATIAGATWNYLDDVHMNQTGHNKVAPLYASALKYVLGK</sequence>
<keyword evidence="4" id="KW-1185">Reference proteome</keyword>
<gene>
    <name evidence="3" type="ORF">KSW38_11155</name>
</gene>
<evidence type="ECO:0000256" key="1">
    <source>
        <dbReference type="SAM" id="SignalP"/>
    </source>
</evidence>
<feature type="domain" description="SGNH hydrolase-type esterase" evidence="2">
    <location>
        <begin position="423"/>
        <end position="587"/>
    </location>
</feature>
<keyword evidence="1" id="KW-0732">Signal</keyword>
<dbReference type="Pfam" id="PF13472">
    <property type="entry name" value="Lipase_GDSL_2"/>
    <property type="match status" value="1"/>
</dbReference>
<dbReference type="Pfam" id="PF08310">
    <property type="entry name" value="LGFP"/>
    <property type="match status" value="6"/>
</dbReference>
<name>A0ABS6I543_9MICC</name>